<dbReference type="PANTHER" id="PTHR46411:SF2">
    <property type="entry name" value="AAA+ ATPASE DOMAIN-CONTAINING PROTEIN"/>
    <property type="match status" value="1"/>
</dbReference>
<reference evidence="2 3" key="1">
    <citation type="submission" date="2023-06" db="EMBL/GenBank/DDBJ databases">
        <title>Black Yeasts Isolated from many extreme environments.</title>
        <authorList>
            <person name="Coleine C."/>
            <person name="Stajich J.E."/>
            <person name="Selbmann L."/>
        </authorList>
    </citation>
    <scope>NUCLEOTIDE SEQUENCE [LARGE SCALE GENOMIC DNA]</scope>
    <source>
        <strain evidence="2 3">CCFEE 5887</strain>
    </source>
</reference>
<dbReference type="InterPro" id="IPR027417">
    <property type="entry name" value="P-loop_NTPase"/>
</dbReference>
<protein>
    <recommendedName>
        <fullName evidence="1">AAA+ ATPase domain-containing protein</fullName>
    </recommendedName>
</protein>
<dbReference type="GO" id="GO:0016887">
    <property type="term" value="F:ATP hydrolysis activity"/>
    <property type="evidence" value="ECO:0007669"/>
    <property type="project" value="InterPro"/>
</dbReference>
<evidence type="ECO:0000259" key="1">
    <source>
        <dbReference type="SMART" id="SM00382"/>
    </source>
</evidence>
<dbReference type="InterPro" id="IPR003959">
    <property type="entry name" value="ATPase_AAA_core"/>
</dbReference>
<dbReference type="Proteomes" id="UP001345827">
    <property type="component" value="Unassembled WGS sequence"/>
</dbReference>
<dbReference type="SUPFAM" id="SSF52540">
    <property type="entry name" value="P-loop containing nucleoside triphosphate hydrolases"/>
    <property type="match status" value="1"/>
</dbReference>
<accession>A0AAV9PY99</accession>
<comment type="caution">
    <text evidence="2">The sequence shown here is derived from an EMBL/GenBank/DDBJ whole genome shotgun (WGS) entry which is preliminary data.</text>
</comment>
<dbReference type="PANTHER" id="PTHR46411">
    <property type="entry name" value="FAMILY ATPASE, PUTATIVE-RELATED"/>
    <property type="match status" value="1"/>
</dbReference>
<dbReference type="Gene3D" id="3.40.50.300">
    <property type="entry name" value="P-loop containing nucleotide triphosphate hydrolases"/>
    <property type="match status" value="1"/>
</dbReference>
<dbReference type="Pfam" id="PF00004">
    <property type="entry name" value="AAA"/>
    <property type="match status" value="1"/>
</dbReference>
<proteinExistence type="predicted"/>
<organism evidence="2 3">
    <name type="scientific">Vermiconidia calcicola</name>
    <dbReference type="NCBI Taxonomy" id="1690605"/>
    <lineage>
        <taxon>Eukaryota</taxon>
        <taxon>Fungi</taxon>
        <taxon>Dikarya</taxon>
        <taxon>Ascomycota</taxon>
        <taxon>Pezizomycotina</taxon>
        <taxon>Dothideomycetes</taxon>
        <taxon>Dothideomycetidae</taxon>
        <taxon>Mycosphaerellales</taxon>
        <taxon>Extremaceae</taxon>
        <taxon>Vermiconidia</taxon>
    </lineage>
</organism>
<sequence>MDIVKGKGTGLIILLHGPPGVGKTVTAEWYVVYALYGASEHSDLDISVTEAVQKPLFRATCGSIGTEPEEAERYLESVMYLSRTWNAVLLLDEADVFLEGRTRADLKRNALVSVFLRTLEYYQGILILTTNRVGTFDEAFRSRIDLAIGYNPLTAELRLQIWKHCLRLNQKDAKVNIEDLQSHLHELASHDFNGRQIRGAVKAALDLARFSGVPMGWCHICEAVENISSFTQDLLALQNNVDEFV</sequence>
<dbReference type="GO" id="GO:0005524">
    <property type="term" value="F:ATP binding"/>
    <property type="evidence" value="ECO:0007669"/>
    <property type="project" value="InterPro"/>
</dbReference>
<gene>
    <name evidence="2" type="ORF">LTR25_009419</name>
</gene>
<name>A0AAV9PY99_9PEZI</name>
<dbReference type="EMBL" id="JAXLQG010000020">
    <property type="protein sequence ID" value="KAK5530173.1"/>
    <property type="molecule type" value="Genomic_DNA"/>
</dbReference>
<dbReference type="InterPro" id="IPR003593">
    <property type="entry name" value="AAA+_ATPase"/>
</dbReference>
<feature type="domain" description="AAA+ ATPase" evidence="1">
    <location>
        <begin position="9"/>
        <end position="154"/>
    </location>
</feature>
<dbReference type="AlphaFoldDB" id="A0AAV9PY99"/>
<evidence type="ECO:0000313" key="2">
    <source>
        <dbReference type="EMBL" id="KAK5530173.1"/>
    </source>
</evidence>
<keyword evidence="3" id="KW-1185">Reference proteome</keyword>
<evidence type="ECO:0000313" key="3">
    <source>
        <dbReference type="Proteomes" id="UP001345827"/>
    </source>
</evidence>
<dbReference type="SMART" id="SM00382">
    <property type="entry name" value="AAA"/>
    <property type="match status" value="1"/>
</dbReference>